<feature type="transmembrane region" description="Helical" evidence="1">
    <location>
        <begin position="56"/>
        <end position="75"/>
    </location>
</feature>
<evidence type="ECO:0000256" key="1">
    <source>
        <dbReference type="SAM" id="Phobius"/>
    </source>
</evidence>
<evidence type="ECO:0000313" key="2">
    <source>
        <dbReference type="EMBL" id="SHE44750.1"/>
    </source>
</evidence>
<protein>
    <submittedName>
        <fullName evidence="2">Uncharacterized protein</fullName>
    </submittedName>
</protein>
<keyword evidence="1" id="KW-0472">Membrane</keyword>
<dbReference type="STRING" id="1121942.SAMN02745148_00473"/>
<organism evidence="2 3">
    <name type="scientific">Modicisalibacter ilicicola DSM 19980</name>
    <dbReference type="NCBI Taxonomy" id="1121942"/>
    <lineage>
        <taxon>Bacteria</taxon>
        <taxon>Pseudomonadati</taxon>
        <taxon>Pseudomonadota</taxon>
        <taxon>Gammaproteobacteria</taxon>
        <taxon>Oceanospirillales</taxon>
        <taxon>Halomonadaceae</taxon>
        <taxon>Modicisalibacter</taxon>
    </lineage>
</organism>
<dbReference type="RefSeq" id="WP_084671052.1">
    <property type="nucleotide sequence ID" value="NZ_FQUJ01000002.1"/>
</dbReference>
<name>A0A1M4TJW1_9GAMM</name>
<proteinExistence type="predicted"/>
<feature type="transmembrane region" description="Helical" evidence="1">
    <location>
        <begin position="7"/>
        <end position="24"/>
    </location>
</feature>
<dbReference type="AlphaFoldDB" id="A0A1M4TJW1"/>
<accession>A0A1M4TJW1</accession>
<reference evidence="2 3" key="1">
    <citation type="submission" date="2016-11" db="EMBL/GenBank/DDBJ databases">
        <authorList>
            <person name="Jaros S."/>
            <person name="Januszkiewicz K."/>
            <person name="Wedrychowicz H."/>
        </authorList>
    </citation>
    <scope>NUCLEOTIDE SEQUENCE [LARGE SCALE GENOMIC DNA]</scope>
    <source>
        <strain evidence="2 3">DSM 19980</strain>
    </source>
</reference>
<feature type="transmembrane region" description="Helical" evidence="1">
    <location>
        <begin position="103"/>
        <end position="121"/>
    </location>
</feature>
<gene>
    <name evidence="2" type="ORF">SAMN02745148_00473</name>
</gene>
<evidence type="ECO:0000313" key="3">
    <source>
        <dbReference type="Proteomes" id="UP000184346"/>
    </source>
</evidence>
<feature type="transmembrane region" description="Helical" evidence="1">
    <location>
        <begin position="220"/>
        <end position="240"/>
    </location>
</feature>
<feature type="transmembrane region" description="Helical" evidence="1">
    <location>
        <begin position="341"/>
        <end position="367"/>
    </location>
</feature>
<keyword evidence="3" id="KW-1185">Reference proteome</keyword>
<keyword evidence="1" id="KW-0812">Transmembrane</keyword>
<sequence>MRANVGLGSAVLLDAIYLMAFVAVPEWPWLSYGLLAGLASGAVAAGRWWRKPSLDGWQVVLLAGSLIVPFTSWALSRRSNAPAAKDAEVQPRTIHRRDTRQRLGMLILLGLVLTASASGFAERRILGPALASVEASAVTTLNRSLGLAAASYGSARLIDRGIALAAEAELTLPFIGGVAVKPGQVFKPLQDMAERYSDVMVVAMASIGIQRVLLDLGHNAAVTVLGSLGALLLMTALVFPEVSRRLARVTRAVVVLLLVARLAIPLVVMGVGLVSDVVLEERRRQAQQALDVATAELQEADAATLEEGGNGLTNWLNDLRESTSDLTLGVRRFSDDMVDRFVQLLVVYLLETLLMPLAMLAGLWHLLRMLIAPSTARMTVEERDPARLS</sequence>
<feature type="transmembrane region" description="Helical" evidence="1">
    <location>
        <begin position="252"/>
        <end position="274"/>
    </location>
</feature>
<keyword evidence="1" id="KW-1133">Transmembrane helix</keyword>
<dbReference type="EMBL" id="FQUJ01000002">
    <property type="protein sequence ID" value="SHE44750.1"/>
    <property type="molecule type" value="Genomic_DNA"/>
</dbReference>
<dbReference type="Proteomes" id="UP000184346">
    <property type="component" value="Unassembled WGS sequence"/>
</dbReference>
<dbReference type="OrthoDB" id="5293851at2"/>